<keyword evidence="1" id="KW-0812">Transmembrane</keyword>
<evidence type="ECO:0000313" key="2">
    <source>
        <dbReference type="EMBL" id="PIS39981.1"/>
    </source>
</evidence>
<dbReference type="Proteomes" id="UP000231472">
    <property type="component" value="Unassembled WGS sequence"/>
</dbReference>
<feature type="transmembrane region" description="Helical" evidence="1">
    <location>
        <begin position="6"/>
        <end position="30"/>
    </location>
</feature>
<dbReference type="PROSITE" id="PS00409">
    <property type="entry name" value="PROKAR_NTER_METHYL"/>
    <property type="match status" value="1"/>
</dbReference>
<dbReference type="AlphaFoldDB" id="A0A2H0YNA4"/>
<reference evidence="3" key="1">
    <citation type="submission" date="2017-09" db="EMBL/GenBank/DDBJ databases">
        <title>Depth-based differentiation of microbial function through sediment-hosted aquifers and enrichment of novel symbionts in the deep terrestrial subsurface.</title>
        <authorList>
            <person name="Probst A.J."/>
            <person name="Ladd B."/>
            <person name="Jarett J.K."/>
            <person name="Geller-Mcgrath D.E."/>
            <person name="Sieber C.M.K."/>
            <person name="Emerson J.B."/>
            <person name="Anantharaman K."/>
            <person name="Thomas B.C."/>
            <person name="Malmstrom R."/>
            <person name="Stieglmeier M."/>
            <person name="Klingl A."/>
            <person name="Woyke T."/>
            <person name="Ryan C.M."/>
            <person name="Banfield J.F."/>
        </authorList>
    </citation>
    <scope>NUCLEOTIDE SEQUENCE [LARGE SCALE GENOMIC DNA]</scope>
</reference>
<evidence type="ECO:0000256" key="1">
    <source>
        <dbReference type="SAM" id="Phobius"/>
    </source>
</evidence>
<evidence type="ECO:0000313" key="3">
    <source>
        <dbReference type="Proteomes" id="UP000231472"/>
    </source>
</evidence>
<protein>
    <recommendedName>
        <fullName evidence="4">Prepilin-type N-terminal cleavage/methylation domain-containing protein</fullName>
    </recommendedName>
</protein>
<sequence>METKKRGITLIEALIVILLIAIGLVVSISINKKIRMRGEKNIHVMATLGTVEDSNIPGGITFQVSNYWGYSCISLIDYGFDGTLDRMTAGNNYQIDPNSPDWDIWVKRYLEIRAQATKGK</sequence>
<dbReference type="EMBL" id="PEYC01000044">
    <property type="protein sequence ID" value="PIS39981.1"/>
    <property type="molecule type" value="Genomic_DNA"/>
</dbReference>
<gene>
    <name evidence="2" type="ORF">COT32_02195</name>
</gene>
<proteinExistence type="predicted"/>
<accession>A0A2H0YNA4</accession>
<comment type="caution">
    <text evidence="2">The sequence shown here is derived from an EMBL/GenBank/DDBJ whole genome shotgun (WGS) entry which is preliminary data.</text>
</comment>
<dbReference type="InterPro" id="IPR012902">
    <property type="entry name" value="N_methyl_site"/>
</dbReference>
<dbReference type="Pfam" id="PF07963">
    <property type="entry name" value="N_methyl"/>
    <property type="match status" value="1"/>
</dbReference>
<keyword evidence="1" id="KW-1133">Transmembrane helix</keyword>
<evidence type="ECO:0008006" key="4">
    <source>
        <dbReference type="Google" id="ProtNLM"/>
    </source>
</evidence>
<name>A0A2H0YNA4_9BACT</name>
<keyword evidence="1" id="KW-0472">Membrane</keyword>
<organism evidence="2 3">
    <name type="scientific">Candidatus Nealsonbacteria bacterium CG08_land_8_20_14_0_20_36_22</name>
    <dbReference type="NCBI Taxonomy" id="1974704"/>
    <lineage>
        <taxon>Bacteria</taxon>
        <taxon>Candidatus Nealsoniibacteriota</taxon>
    </lineage>
</organism>